<name>A0A6A6IE89_9PLEO</name>
<evidence type="ECO:0000256" key="1">
    <source>
        <dbReference type="SAM" id="SignalP"/>
    </source>
</evidence>
<accession>A0A6A6IE89</accession>
<dbReference type="GeneID" id="54582299"/>
<dbReference type="SUPFAM" id="SSF51445">
    <property type="entry name" value="(Trans)glycosidases"/>
    <property type="match status" value="1"/>
</dbReference>
<dbReference type="OrthoDB" id="2831684at2759"/>
<dbReference type="Pfam" id="PF16862">
    <property type="entry name" value="Glyco_hydro_79C"/>
    <property type="match status" value="1"/>
</dbReference>
<keyword evidence="4" id="KW-1185">Reference proteome</keyword>
<dbReference type="InterPro" id="IPR031728">
    <property type="entry name" value="GlcAase_C"/>
</dbReference>
<dbReference type="Proteomes" id="UP000800094">
    <property type="component" value="Unassembled WGS sequence"/>
</dbReference>
<dbReference type="GO" id="GO:0016787">
    <property type="term" value="F:hydrolase activity"/>
    <property type="evidence" value="ECO:0007669"/>
    <property type="project" value="UniProtKB-KW"/>
</dbReference>
<gene>
    <name evidence="3" type="ORF">BU26DRAFT_519095</name>
</gene>
<evidence type="ECO:0000313" key="3">
    <source>
        <dbReference type="EMBL" id="KAF2248894.1"/>
    </source>
</evidence>
<dbReference type="RefSeq" id="XP_033683898.1">
    <property type="nucleotide sequence ID" value="XM_033828969.1"/>
</dbReference>
<reference evidence="3" key="1">
    <citation type="journal article" date="2020" name="Stud. Mycol.">
        <title>101 Dothideomycetes genomes: a test case for predicting lifestyles and emergence of pathogens.</title>
        <authorList>
            <person name="Haridas S."/>
            <person name="Albert R."/>
            <person name="Binder M."/>
            <person name="Bloem J."/>
            <person name="Labutti K."/>
            <person name="Salamov A."/>
            <person name="Andreopoulos B."/>
            <person name="Baker S."/>
            <person name="Barry K."/>
            <person name="Bills G."/>
            <person name="Bluhm B."/>
            <person name="Cannon C."/>
            <person name="Castanera R."/>
            <person name="Culley D."/>
            <person name="Daum C."/>
            <person name="Ezra D."/>
            <person name="Gonzalez J."/>
            <person name="Henrissat B."/>
            <person name="Kuo A."/>
            <person name="Liang C."/>
            <person name="Lipzen A."/>
            <person name="Lutzoni F."/>
            <person name="Magnuson J."/>
            <person name="Mondo S."/>
            <person name="Nolan M."/>
            <person name="Ohm R."/>
            <person name="Pangilinan J."/>
            <person name="Park H.-J."/>
            <person name="Ramirez L."/>
            <person name="Alfaro M."/>
            <person name="Sun H."/>
            <person name="Tritt A."/>
            <person name="Yoshinaga Y."/>
            <person name="Zwiers L.-H."/>
            <person name="Turgeon B."/>
            <person name="Goodwin S."/>
            <person name="Spatafora J."/>
            <person name="Crous P."/>
            <person name="Grigoriev I."/>
        </authorList>
    </citation>
    <scope>NUCLEOTIDE SEQUENCE</scope>
    <source>
        <strain evidence="3">CBS 122368</strain>
    </source>
</reference>
<keyword evidence="3" id="KW-0378">Hydrolase</keyword>
<feature type="signal peptide" evidence="1">
    <location>
        <begin position="1"/>
        <end position="18"/>
    </location>
</feature>
<protein>
    <submittedName>
        <fullName evidence="3">Glycoside hydrolase family 79 protein</fullName>
    </submittedName>
</protein>
<evidence type="ECO:0000313" key="4">
    <source>
        <dbReference type="Proteomes" id="UP000800094"/>
    </source>
</evidence>
<proteinExistence type="predicted"/>
<dbReference type="Gene3D" id="2.60.40.1180">
    <property type="entry name" value="Golgi alpha-mannosidase II"/>
    <property type="match status" value="1"/>
</dbReference>
<dbReference type="PANTHER" id="PTHR36183">
    <property type="entry name" value="BETA-GLUCURONIDASE"/>
    <property type="match status" value="1"/>
</dbReference>
<dbReference type="InterPro" id="IPR052974">
    <property type="entry name" value="GH79_Enzymes"/>
</dbReference>
<dbReference type="EMBL" id="ML987195">
    <property type="protein sequence ID" value="KAF2248894.1"/>
    <property type="molecule type" value="Genomic_DNA"/>
</dbReference>
<dbReference type="PANTHER" id="PTHR36183:SF2">
    <property type="entry name" value="BETA-GLUCURONIDASE C-TERMINAL DOMAIN-CONTAINING PROTEIN"/>
    <property type="match status" value="1"/>
</dbReference>
<keyword evidence="1" id="KW-0732">Signal</keyword>
<dbReference type="InterPro" id="IPR017853">
    <property type="entry name" value="GH"/>
</dbReference>
<dbReference type="Gene3D" id="3.20.20.80">
    <property type="entry name" value="Glycosidases"/>
    <property type="match status" value="1"/>
</dbReference>
<feature type="chain" id="PRO_5025359206" evidence="1">
    <location>
        <begin position="19"/>
        <end position="526"/>
    </location>
</feature>
<feature type="domain" description="Beta-glucuronidase C-terminal" evidence="2">
    <location>
        <begin position="412"/>
        <end position="520"/>
    </location>
</feature>
<dbReference type="AlphaFoldDB" id="A0A6A6IE89"/>
<organism evidence="3 4">
    <name type="scientific">Trematosphaeria pertusa</name>
    <dbReference type="NCBI Taxonomy" id="390896"/>
    <lineage>
        <taxon>Eukaryota</taxon>
        <taxon>Fungi</taxon>
        <taxon>Dikarya</taxon>
        <taxon>Ascomycota</taxon>
        <taxon>Pezizomycotina</taxon>
        <taxon>Dothideomycetes</taxon>
        <taxon>Pleosporomycetidae</taxon>
        <taxon>Pleosporales</taxon>
        <taxon>Massarineae</taxon>
        <taxon>Trematosphaeriaceae</taxon>
        <taxon>Trematosphaeria</taxon>
    </lineage>
</organism>
<sequence>MTNFRIAYLLALAQAIAGQDATSPVRWTLPSDASNAQAVYKGYIGFGIEMKSFPDYTGTDTPNQFSNYLLSLLADRTGNAPIHIRVGGTSMDSSIYDPSFNETWKKTPQGKDCRLHTQVTLGKPWVEKTFGNLNSSFTRYTIDVPLARLNKTNGIEFANACINAMPSKTSQLDAVEIGNEPNLYTSFPNPPCATNDRPSGWNASDYSRQWTTYAKNLTDNVQALKNSGRKDWFQTLALSSGYKVDDWTFADFWDQLKQDGYIKTISQHYYQTDAKGSVTDYPIAHANTVNVLETKFRRNLNFTKNRNTPFILGEVGTVVSSSNANSESQDLYNSLGSALWTFDFLLYGMSMGINRVSMQMATGFKISAWKPAKGKEVHGSFYGLVAGAEFIGEGEDLQIQALSTQGHENIAGYAGFSGGKLAKVAVLNLHFWNETNATLEDRPKRNIALGGLGNDVSSVRVSTLTASNGTPDHNITWAGKRWTAEGDGKEYQSGPKPVVIDVRNGAPVRNLTVGASEAVLVEIVRN</sequence>
<evidence type="ECO:0000259" key="2">
    <source>
        <dbReference type="Pfam" id="PF16862"/>
    </source>
</evidence>
<dbReference type="InterPro" id="IPR013780">
    <property type="entry name" value="Glyco_hydro_b"/>
</dbReference>